<dbReference type="EMBL" id="UYWX01005052">
    <property type="protein sequence ID" value="VDM25424.1"/>
    <property type="molecule type" value="Genomic_DNA"/>
</dbReference>
<reference evidence="1 2" key="2">
    <citation type="submission" date="2018-11" db="EMBL/GenBank/DDBJ databases">
        <authorList>
            <consortium name="Pathogen Informatics"/>
        </authorList>
    </citation>
    <scope>NUCLEOTIDE SEQUENCE [LARGE SCALE GENOMIC DNA]</scope>
</reference>
<reference evidence="3" key="1">
    <citation type="submission" date="2017-02" db="UniProtKB">
        <authorList>
            <consortium name="WormBaseParasite"/>
        </authorList>
    </citation>
    <scope>IDENTIFICATION</scope>
</reference>
<dbReference type="STRING" id="6205.A0A0R3WVA2"/>
<dbReference type="AlphaFoldDB" id="A0A0R3WVA2"/>
<dbReference type="Proteomes" id="UP000274429">
    <property type="component" value="Unassembled WGS sequence"/>
</dbReference>
<proteinExistence type="predicted"/>
<gene>
    <name evidence="1" type="ORF">TTAC_LOCUS4678</name>
</gene>
<dbReference type="OrthoDB" id="6280874at2759"/>
<protein>
    <submittedName>
        <fullName evidence="1 3">Uncharacterized protein</fullName>
    </submittedName>
</protein>
<organism evidence="3">
    <name type="scientific">Hydatigena taeniaeformis</name>
    <name type="common">Feline tapeworm</name>
    <name type="synonym">Taenia taeniaeformis</name>
    <dbReference type="NCBI Taxonomy" id="6205"/>
    <lineage>
        <taxon>Eukaryota</taxon>
        <taxon>Metazoa</taxon>
        <taxon>Spiralia</taxon>
        <taxon>Lophotrochozoa</taxon>
        <taxon>Platyhelminthes</taxon>
        <taxon>Cestoda</taxon>
        <taxon>Eucestoda</taxon>
        <taxon>Cyclophyllidea</taxon>
        <taxon>Taeniidae</taxon>
        <taxon>Hydatigera</taxon>
    </lineage>
</organism>
<evidence type="ECO:0000313" key="3">
    <source>
        <dbReference type="WBParaSite" id="TTAC_0000469201-mRNA-1"/>
    </source>
</evidence>
<accession>A0A0R3WVA2</accession>
<name>A0A0R3WVA2_HYDTA</name>
<dbReference type="WBParaSite" id="TTAC_0000469201-mRNA-1">
    <property type="protein sequence ID" value="TTAC_0000469201-mRNA-1"/>
    <property type="gene ID" value="TTAC_0000469201"/>
</dbReference>
<evidence type="ECO:0000313" key="1">
    <source>
        <dbReference type="EMBL" id="VDM25424.1"/>
    </source>
</evidence>
<sequence length="246" mass="27808">MSALSATYDVVDFEEQEVHLPEPIVAVDGALVHQLLIMHRFDINHVEGDFVFQLHPNHTATCPQYLVVARFAIPPSLQVVDEYGAFYWAMLPSSTSVCRNVSNSAEWQHIYALHIHSHVLSKLKEEAAVRTKGVQMRAEELHLLYIGYRQLTAHELDHYDEATAPPVPYPFRDQINTTAYVSAFMPSCLYIVPGEDAWRSGGCKVSSSSNNSLLVVPLCHNFEQECSQLEGMMLTRFLFSPLLHNH</sequence>
<evidence type="ECO:0000313" key="2">
    <source>
        <dbReference type="Proteomes" id="UP000274429"/>
    </source>
</evidence>
<keyword evidence="2" id="KW-1185">Reference proteome</keyword>